<dbReference type="AlphaFoldDB" id="A0A328U271"/>
<evidence type="ECO:0000313" key="1">
    <source>
        <dbReference type="EMBL" id="RAP76152.1"/>
    </source>
</evidence>
<dbReference type="OrthoDB" id="2380125at2"/>
<organism evidence="1 2">
    <name type="scientific">Paenibacillus montanisoli</name>
    <dbReference type="NCBI Taxonomy" id="2081970"/>
    <lineage>
        <taxon>Bacteria</taxon>
        <taxon>Bacillati</taxon>
        <taxon>Bacillota</taxon>
        <taxon>Bacilli</taxon>
        <taxon>Bacillales</taxon>
        <taxon>Paenibacillaceae</taxon>
        <taxon>Paenibacillus</taxon>
    </lineage>
</organism>
<keyword evidence="2" id="KW-1185">Reference proteome</keyword>
<name>A0A328U271_9BACL</name>
<dbReference type="Proteomes" id="UP000249260">
    <property type="component" value="Unassembled WGS sequence"/>
</dbReference>
<accession>A0A328U271</accession>
<gene>
    <name evidence="1" type="ORF">DL346_12105</name>
</gene>
<reference evidence="1 2" key="1">
    <citation type="submission" date="2018-06" db="EMBL/GenBank/DDBJ databases">
        <title>Paenibacillus montanisoli sp. nov., isolated from mountain area soil.</title>
        <authorList>
            <person name="Wu M."/>
        </authorList>
    </citation>
    <scope>NUCLEOTIDE SEQUENCE [LARGE SCALE GENOMIC DNA]</scope>
    <source>
        <strain evidence="1 2">RA17</strain>
    </source>
</reference>
<dbReference type="EMBL" id="QLUW01000002">
    <property type="protein sequence ID" value="RAP76152.1"/>
    <property type="molecule type" value="Genomic_DNA"/>
</dbReference>
<proteinExistence type="predicted"/>
<sequence length="300" mass="33666">MHTWDDYLALGIVGMARGGKLSWFNGHFGAALLAGYYMLKENELSTHVQAGIERTCNAYIERYSEWFAPIESEQAIPELLARFIAGLKANTEKLRSSGHGLALGVLALKALNDRPDLVTPSVIEGLSQMLERTLQDRPNRYWEIDDYLGLTEEDAHDIPVYSSAADMVDQSFAELASVFPDQVIDGQTYFLAGEQEHGITHAHALLELERLGYGELTKAGMRNHRLQMQLNRAVPDLAKPNEVMSPKFTGILSEDYWSNTYKDPHAIKVPYASLALLKRLPQHERETAEYNVCKLLTLMG</sequence>
<protein>
    <submittedName>
        <fullName evidence="1">Uncharacterized protein</fullName>
    </submittedName>
</protein>
<evidence type="ECO:0000313" key="2">
    <source>
        <dbReference type="Proteomes" id="UP000249260"/>
    </source>
</evidence>
<dbReference type="RefSeq" id="WP_112882376.1">
    <property type="nucleotide sequence ID" value="NZ_QLUW01000002.1"/>
</dbReference>
<comment type="caution">
    <text evidence="1">The sequence shown here is derived from an EMBL/GenBank/DDBJ whole genome shotgun (WGS) entry which is preliminary data.</text>
</comment>